<proteinExistence type="inferred from homology"/>
<feature type="region of interest" description="Disordered" evidence="3">
    <location>
        <begin position="284"/>
        <end position="333"/>
    </location>
</feature>
<feature type="compositionally biased region" description="Basic and acidic residues" evidence="3">
    <location>
        <begin position="309"/>
        <end position="333"/>
    </location>
</feature>
<evidence type="ECO:0000256" key="1">
    <source>
        <dbReference type="ARBA" id="ARBA00010830"/>
    </source>
</evidence>
<dbReference type="InterPro" id="IPR023346">
    <property type="entry name" value="Lysozyme-like_dom_sf"/>
</dbReference>
<evidence type="ECO:0000256" key="3">
    <source>
        <dbReference type="SAM" id="MobiDB-lite"/>
    </source>
</evidence>
<evidence type="ECO:0000313" key="5">
    <source>
        <dbReference type="EMBL" id="VHO00141.1"/>
    </source>
</evidence>
<dbReference type="SUPFAM" id="SSF53955">
    <property type="entry name" value="Lysozyme-like"/>
    <property type="match status" value="1"/>
</dbReference>
<dbReference type="InterPro" id="IPR010618">
    <property type="entry name" value="RPF"/>
</dbReference>
<sequence>MNGAFVWKRNLMGAHSAQGRQFGIADVKKAVSSIALSGAAALAVGVISSPLASAAPNSDWDRLAQCESGGNWHINTGNGYYGGLQFSQGTWAAHGGTNYAPSADLATRDQQIAVAEHVLATQGWGAWPACSSSLGLSSGPTPRNTVTPGELAKKKRLAEQKRREAQRRERENNFIQYKTTETAGVVVETAANLGLPVDEKKADKAIDKANKGFTNKVVKPARKASKESDSAALQKVDSTYTKVNRSAAKVVEGDGGVEEKLYAPSSKLNAVTDGATPVVGANTAKTASTGSAKVSATGTKSTKTLPLQTEKKVEKKTNSQNAKKGEKNKKDKKDSLLTILPLSVLYD</sequence>
<accession>A0A5E3ZVW0</accession>
<feature type="domain" description="Resuscitation-promoting factor core lysozyme-like" evidence="4">
    <location>
        <begin position="54"/>
        <end position="130"/>
    </location>
</feature>
<organism evidence="5 6">
    <name type="scientific">Lawsonella clevelandensis</name>
    <dbReference type="NCBI Taxonomy" id="1528099"/>
    <lineage>
        <taxon>Bacteria</taxon>
        <taxon>Bacillati</taxon>
        <taxon>Actinomycetota</taxon>
        <taxon>Actinomycetes</taxon>
        <taxon>Mycobacteriales</taxon>
        <taxon>Lawsonellaceae</taxon>
        <taxon>Lawsonella</taxon>
    </lineage>
</organism>
<reference evidence="5 6" key="1">
    <citation type="submission" date="2019-04" db="EMBL/GenBank/DDBJ databases">
        <authorList>
            <person name="Seth-Smith MB H."/>
            <person name="Seth-Smith H."/>
        </authorList>
    </citation>
    <scope>NUCLEOTIDE SEQUENCE [LARGE SCALE GENOMIC DNA]</scope>
    <source>
        <strain evidence="5">USB-603019</strain>
    </source>
</reference>
<feature type="compositionally biased region" description="Basic and acidic residues" evidence="3">
    <location>
        <begin position="157"/>
        <end position="169"/>
    </location>
</feature>
<dbReference type="Proteomes" id="UP000324288">
    <property type="component" value="Chromosome"/>
</dbReference>
<dbReference type="AlphaFoldDB" id="A0A5E3ZVW0"/>
<evidence type="ECO:0000259" key="4">
    <source>
        <dbReference type="Pfam" id="PF06737"/>
    </source>
</evidence>
<dbReference type="Pfam" id="PF06737">
    <property type="entry name" value="Transglycosylas"/>
    <property type="match status" value="1"/>
</dbReference>
<evidence type="ECO:0000256" key="2">
    <source>
        <dbReference type="ARBA" id="ARBA00022801"/>
    </source>
</evidence>
<dbReference type="CDD" id="cd13925">
    <property type="entry name" value="RPF"/>
    <property type="match status" value="1"/>
</dbReference>
<feature type="region of interest" description="Disordered" evidence="3">
    <location>
        <begin position="134"/>
        <end position="169"/>
    </location>
</feature>
<feature type="compositionally biased region" description="Polar residues" evidence="3">
    <location>
        <begin position="284"/>
        <end position="307"/>
    </location>
</feature>
<evidence type="ECO:0000313" key="6">
    <source>
        <dbReference type="Proteomes" id="UP000324288"/>
    </source>
</evidence>
<dbReference type="Gene3D" id="1.10.530.10">
    <property type="match status" value="1"/>
</dbReference>
<dbReference type="EMBL" id="LR584267">
    <property type="protein sequence ID" value="VHO00141.1"/>
    <property type="molecule type" value="Genomic_DNA"/>
</dbReference>
<dbReference type="GO" id="GO:0016787">
    <property type="term" value="F:hydrolase activity"/>
    <property type="evidence" value="ECO:0007669"/>
    <property type="project" value="UniProtKB-KW"/>
</dbReference>
<name>A0A5E3ZVW0_9ACTN</name>
<keyword evidence="6" id="KW-1185">Reference proteome</keyword>
<gene>
    <name evidence="5" type="primary">rpfA</name>
    <name evidence="5" type="ORF">LC603019_00498</name>
</gene>
<keyword evidence="2" id="KW-0378">Hydrolase</keyword>
<comment type="similarity">
    <text evidence="1">Belongs to the transglycosylase family. Rpf subfamily.</text>
</comment>
<protein>
    <submittedName>
        <fullName evidence="5">Resuscitation-promoting factor RpfA</fullName>
    </submittedName>
</protein>